<keyword evidence="5 7" id="KW-0472">Membrane</keyword>
<evidence type="ECO:0000256" key="4">
    <source>
        <dbReference type="ARBA" id="ARBA00022989"/>
    </source>
</evidence>
<comment type="subcellular location">
    <subcellularLocation>
        <location evidence="1">Cell membrane</location>
        <topology evidence="1">Multi-pass membrane protein</topology>
    </subcellularLocation>
</comment>
<evidence type="ECO:0000256" key="2">
    <source>
        <dbReference type="ARBA" id="ARBA00022475"/>
    </source>
</evidence>
<evidence type="ECO:0000256" key="7">
    <source>
        <dbReference type="SAM" id="Phobius"/>
    </source>
</evidence>
<evidence type="ECO:0000256" key="6">
    <source>
        <dbReference type="ARBA" id="ARBA00038076"/>
    </source>
</evidence>
<proteinExistence type="inferred from homology"/>
<keyword evidence="4 7" id="KW-1133">Transmembrane helix</keyword>
<accession>A0ABV3QNZ6</accession>
<feature type="domain" description="MacB-like periplasmic core" evidence="9">
    <location>
        <begin position="58"/>
        <end position="233"/>
    </location>
</feature>
<dbReference type="InterPro" id="IPR003838">
    <property type="entry name" value="ABC3_permease_C"/>
</dbReference>
<name>A0ABV3QNZ6_9GAMM</name>
<dbReference type="Pfam" id="PF12704">
    <property type="entry name" value="MacB_PCD"/>
    <property type="match status" value="1"/>
</dbReference>
<keyword evidence="2" id="KW-1003">Cell membrane</keyword>
<dbReference type="Pfam" id="PF02687">
    <property type="entry name" value="FtsX"/>
    <property type="match status" value="1"/>
</dbReference>
<organism evidence="10 11">
    <name type="scientific">Rhodanobacter geophilus</name>
    <dbReference type="NCBI Taxonomy" id="3162488"/>
    <lineage>
        <taxon>Bacteria</taxon>
        <taxon>Pseudomonadati</taxon>
        <taxon>Pseudomonadota</taxon>
        <taxon>Gammaproteobacteria</taxon>
        <taxon>Lysobacterales</taxon>
        <taxon>Rhodanobacteraceae</taxon>
        <taxon>Rhodanobacter</taxon>
    </lineage>
</organism>
<dbReference type="RefSeq" id="WP_367844598.1">
    <property type="nucleotide sequence ID" value="NZ_JBFOHL010000006.1"/>
</dbReference>
<comment type="caution">
    <text evidence="10">The sequence shown here is derived from an EMBL/GenBank/DDBJ whole genome shotgun (WGS) entry which is preliminary data.</text>
</comment>
<evidence type="ECO:0000313" key="10">
    <source>
        <dbReference type="EMBL" id="MEW9624292.1"/>
    </source>
</evidence>
<reference evidence="10 11" key="1">
    <citation type="submission" date="2024-06" db="EMBL/GenBank/DDBJ databases">
        <authorList>
            <person name="Woo H."/>
        </authorList>
    </citation>
    <scope>NUCLEOTIDE SEQUENCE [LARGE SCALE GENOMIC DNA]</scope>
    <source>
        <strain evidence="10 11">S2-g</strain>
    </source>
</reference>
<evidence type="ECO:0000259" key="9">
    <source>
        <dbReference type="Pfam" id="PF12704"/>
    </source>
</evidence>
<evidence type="ECO:0000259" key="8">
    <source>
        <dbReference type="Pfam" id="PF02687"/>
    </source>
</evidence>
<dbReference type="EMBL" id="JBFOHL010000006">
    <property type="protein sequence ID" value="MEW9624292.1"/>
    <property type="molecule type" value="Genomic_DNA"/>
</dbReference>
<evidence type="ECO:0000256" key="1">
    <source>
        <dbReference type="ARBA" id="ARBA00004651"/>
    </source>
</evidence>
<gene>
    <name evidence="10" type="ORF">ABQJ56_08615</name>
</gene>
<dbReference type="InterPro" id="IPR025857">
    <property type="entry name" value="MacB_PCD"/>
</dbReference>
<evidence type="ECO:0000313" key="11">
    <source>
        <dbReference type="Proteomes" id="UP001556170"/>
    </source>
</evidence>
<feature type="transmembrane region" description="Helical" evidence="7">
    <location>
        <begin position="276"/>
        <end position="304"/>
    </location>
</feature>
<evidence type="ECO:0000256" key="3">
    <source>
        <dbReference type="ARBA" id="ARBA00022692"/>
    </source>
</evidence>
<dbReference type="PANTHER" id="PTHR30572">
    <property type="entry name" value="MEMBRANE COMPONENT OF TRANSPORTER-RELATED"/>
    <property type="match status" value="1"/>
</dbReference>
<comment type="similarity">
    <text evidence="6">Belongs to the ABC-4 integral membrane protein family.</text>
</comment>
<dbReference type="PANTHER" id="PTHR30572:SF4">
    <property type="entry name" value="ABC TRANSPORTER PERMEASE YTRF"/>
    <property type="match status" value="1"/>
</dbReference>
<feature type="transmembrane region" description="Helical" evidence="7">
    <location>
        <begin position="365"/>
        <end position="383"/>
    </location>
</feature>
<dbReference type="InterPro" id="IPR050250">
    <property type="entry name" value="Macrolide_Exporter_MacB"/>
</dbReference>
<feature type="transmembrane region" description="Helical" evidence="7">
    <location>
        <begin position="332"/>
        <end position="353"/>
    </location>
</feature>
<feature type="domain" description="ABC3 transporter permease C-terminal" evidence="8">
    <location>
        <begin position="283"/>
        <end position="393"/>
    </location>
</feature>
<protein>
    <submittedName>
        <fullName evidence="10">ABC transporter permease</fullName>
    </submittedName>
</protein>
<sequence>MEIRPILSSLRRHRIPAVLIVLEIALACAVLCNAVFMIGQRVANIHWSNGIDESGLSVITLNGTDPGRAASDIPRDLAALRGIAGVTAVVPVTSMPLDQNPALTGFTATPDGKTTVNTSVYFLGSGGEQTLGLHLLRGRFFNADEYADSGLKDFQSTGHVLLVTQSDAQRLWPGQDALGKALYANGESWTVVGVVGDVLAQDPKFSGPGGRYSSVFYPSRPDGMMGDYVLRSAPQDRDRVVREAVQALGRLEPGAVVEGKTYAQMRADYFADTSSMVWMLVLVCVVMLAVTAFGIVGLTSFWVGQRRRQIGIRRAVGATRGDIMQYFQTENFLLSTAGVVLGLVLAFGINLYLMQRYEVARMPWYFLPVSALALWLLGQLAVLGPALRAAAVPPVVATRSV</sequence>
<feature type="transmembrane region" description="Helical" evidence="7">
    <location>
        <begin position="20"/>
        <end position="39"/>
    </location>
</feature>
<keyword evidence="3 7" id="KW-0812">Transmembrane</keyword>
<keyword evidence="11" id="KW-1185">Reference proteome</keyword>
<evidence type="ECO:0000256" key="5">
    <source>
        <dbReference type="ARBA" id="ARBA00023136"/>
    </source>
</evidence>
<dbReference type="Proteomes" id="UP001556170">
    <property type="component" value="Unassembled WGS sequence"/>
</dbReference>